<protein>
    <submittedName>
        <fullName evidence="1">Ran binding protein 11</fullName>
    </submittedName>
</protein>
<reference evidence="1" key="1">
    <citation type="submission" date="2022-09" db="EMBL/GenBank/DDBJ databases">
        <title>A Global Phylogenomic Analysis of the Shiitake Genus Lentinula.</title>
        <authorList>
            <consortium name="DOE Joint Genome Institute"/>
            <person name="Sierra-Patev S."/>
            <person name="Min B."/>
            <person name="Naranjo-Ortiz M."/>
            <person name="Looney B."/>
            <person name="Konkel Z."/>
            <person name="Slot J.C."/>
            <person name="Sakamoto Y."/>
            <person name="Steenwyk J.L."/>
            <person name="Rokas A."/>
            <person name="Carro J."/>
            <person name="Camarero S."/>
            <person name="Ferreira P."/>
            <person name="Molpeceres G."/>
            <person name="Ruiz-Duenas F.J."/>
            <person name="Serrano A."/>
            <person name="Henrissat B."/>
            <person name="Drula E."/>
            <person name="Hughes K.W."/>
            <person name="Mata J.L."/>
            <person name="Ishikawa N.K."/>
            <person name="Vargas-Isla R."/>
            <person name="Ushijima S."/>
            <person name="Smith C.A."/>
            <person name="Ahrendt S."/>
            <person name="Andreopoulos W."/>
            <person name="He G."/>
            <person name="Labutti K."/>
            <person name="Lipzen A."/>
            <person name="Ng V."/>
            <person name="Riley R."/>
            <person name="Sandor L."/>
            <person name="Barry K."/>
            <person name="Martinez A.T."/>
            <person name="Xiao Y."/>
            <person name="Gibbons J.G."/>
            <person name="Terashima K."/>
            <person name="Grigoriev I.V."/>
            <person name="Hibbett D.S."/>
        </authorList>
    </citation>
    <scope>NUCLEOTIDE SEQUENCE</scope>
    <source>
        <strain evidence="1">TMI1499</strain>
    </source>
</reference>
<comment type="caution">
    <text evidence="1">The sequence shown here is derived from an EMBL/GenBank/DDBJ whole genome shotgun (WGS) entry which is preliminary data.</text>
</comment>
<organism evidence="1 2">
    <name type="scientific">Lentinula aff. lateritia</name>
    <dbReference type="NCBI Taxonomy" id="2804960"/>
    <lineage>
        <taxon>Eukaryota</taxon>
        <taxon>Fungi</taxon>
        <taxon>Dikarya</taxon>
        <taxon>Basidiomycota</taxon>
        <taxon>Agaricomycotina</taxon>
        <taxon>Agaricomycetes</taxon>
        <taxon>Agaricomycetidae</taxon>
        <taxon>Agaricales</taxon>
        <taxon>Marasmiineae</taxon>
        <taxon>Omphalotaceae</taxon>
        <taxon>Lentinula</taxon>
    </lineage>
</organism>
<dbReference type="EMBL" id="MU795032">
    <property type="protein sequence ID" value="KAJ3812148.1"/>
    <property type="molecule type" value="Genomic_DNA"/>
</dbReference>
<sequence length="1048" mass="118778">MQGMARGGDSQQVSPEELFQVISGATSQQDPRRVETSTKRLKELFQLPGVYDALHEIAAAKTLPLAIRIQASIQFKNEALKNWKSRKLQNDQNRANIRARCMTFLDEEDATIADCNKVSVARIARADFPHAWCVFLCIDVPSFKVTYNNRPSLIDDLMSVVDTNLQQRYVANVENPQSNIILQRALQLLCGVTKEFASMKMLNGIKVMKQIFDHLYQTINAYFVKVFENIQLAPEPQAFESTRLYTDLVLSHLLFKTLVTLVTWIWQRVTKLSDEEKQMLEPWLTQVFHDSVQQLQRLVVQRAAVTQLQPQDPSNLSPQTLMTHQILAKHIRRFGKFYLRMASVDPRRMAVLPGCSDAVMFYWSQIVEAANNLPAIKDAPSALYPVRFLVQGLVFFKDLVGQWTTHRRDGSANKNVLTANFIDNAVKIIVTRLLPLTKDDLEGLEQDPEEWVNAEEQENQQWGYELRPCSERVLVQISNQYPEYVTPLLKATFAELTTDKPAAAIGIANKEALYCAVGRCCQKLKGEIPFEDWINRILTVEAYYDLSVYILQRRIAWVLGKWMSESCCSPNIPTIWQILLHLLSQRGQGSTIIRLTAAVALREGVDTLDFDTERFAPFLPQAVAQLMSLIGEANTFDSKRKIIPLVPLITGPIPELWREADDDWLFKSSLLVTMTNVVKAIGPESTALSHIIVPLVKESMSQGFNLDGDGSNLWREAMRNTLTIDNPGPNGTLASLMDILVHHLKTNLDLLGTMINIMESYFVLDPARMLQIDAVALLDVFLTLLKGPALQQNKKDALSALSLLIQLSPVQLWGEAMHKSGLFPYLLDIFMMDKEENTQILCEIEYLLSRIALSNPVALLQLMKDATPLVGVERTEELHKVHVPMTEAKVYDLFLDRWWGTFDYMSEPRHRKLVAMGTAALVSTGQPEILGRLHSEIFNLWMDVFGEIKEAQNPVTTDQDGQEVPSYLTLYWEKSDAPASYYQGSEGTPEYERRKVIFESDPVRTTQLSTFVGGKLREAEAKTPNFQQQYLIGADPTVLQQLQAELRP</sequence>
<name>A0ACC1U5S9_9AGAR</name>
<dbReference type="Proteomes" id="UP001163835">
    <property type="component" value="Unassembled WGS sequence"/>
</dbReference>
<evidence type="ECO:0000313" key="1">
    <source>
        <dbReference type="EMBL" id="KAJ3812148.1"/>
    </source>
</evidence>
<accession>A0ACC1U5S9</accession>
<proteinExistence type="predicted"/>
<keyword evidence="2" id="KW-1185">Reference proteome</keyword>
<gene>
    <name evidence="1" type="ORF">F5876DRAFT_38081</name>
</gene>
<evidence type="ECO:0000313" key="2">
    <source>
        <dbReference type="Proteomes" id="UP001163835"/>
    </source>
</evidence>